<feature type="region of interest" description="Disordered" evidence="8">
    <location>
        <begin position="71"/>
        <end position="170"/>
    </location>
</feature>
<dbReference type="InterPro" id="IPR011009">
    <property type="entry name" value="Kinase-like_dom_sf"/>
</dbReference>
<protein>
    <submittedName>
        <fullName evidence="10">G8391 protein</fullName>
    </submittedName>
</protein>
<name>A0ABP1G4C8_9CHLO</name>
<dbReference type="PANTHER" id="PTHR11042:SF185">
    <property type="entry name" value="WEE1-LIKE PROTEIN KINASE"/>
    <property type="match status" value="1"/>
</dbReference>
<keyword evidence="2 6" id="KW-0547">Nucleotide-binding</keyword>
<proteinExistence type="inferred from homology"/>
<evidence type="ECO:0000313" key="10">
    <source>
        <dbReference type="EMBL" id="CAL5225555.1"/>
    </source>
</evidence>
<evidence type="ECO:0000256" key="6">
    <source>
        <dbReference type="PROSITE-ProRule" id="PRU10141"/>
    </source>
</evidence>
<comment type="similarity">
    <text evidence="5">Belongs to the protein kinase superfamily. Ser/Thr protein kinase family. GCN2 subfamily.</text>
</comment>
<keyword evidence="3" id="KW-0418">Kinase</keyword>
<evidence type="ECO:0000256" key="7">
    <source>
        <dbReference type="RuleBase" id="RU000304"/>
    </source>
</evidence>
<evidence type="ECO:0000256" key="3">
    <source>
        <dbReference type="ARBA" id="ARBA00022777"/>
    </source>
</evidence>
<keyword evidence="1" id="KW-0808">Transferase</keyword>
<dbReference type="InterPro" id="IPR017441">
    <property type="entry name" value="Protein_kinase_ATP_BS"/>
</dbReference>
<evidence type="ECO:0000256" key="1">
    <source>
        <dbReference type="ARBA" id="ARBA00022679"/>
    </source>
</evidence>
<dbReference type="Pfam" id="PF00069">
    <property type="entry name" value="Pkinase"/>
    <property type="match status" value="1"/>
</dbReference>
<dbReference type="SMART" id="SM00220">
    <property type="entry name" value="S_TKc"/>
    <property type="match status" value="1"/>
</dbReference>
<keyword evidence="7" id="KW-0723">Serine/threonine-protein kinase</keyword>
<dbReference type="PROSITE" id="PS50011">
    <property type="entry name" value="PROTEIN_KINASE_DOM"/>
    <property type="match status" value="1"/>
</dbReference>
<dbReference type="PANTHER" id="PTHR11042">
    <property type="entry name" value="EUKARYOTIC TRANSLATION INITIATION FACTOR 2-ALPHA KINASE EIF2-ALPHA KINASE -RELATED"/>
    <property type="match status" value="1"/>
</dbReference>
<dbReference type="PROSITE" id="PS00108">
    <property type="entry name" value="PROTEIN_KINASE_ST"/>
    <property type="match status" value="1"/>
</dbReference>
<feature type="region of interest" description="Disordered" evidence="8">
    <location>
        <begin position="435"/>
        <end position="461"/>
    </location>
</feature>
<dbReference type="Gene3D" id="3.30.200.20">
    <property type="entry name" value="Phosphorylase Kinase, domain 1"/>
    <property type="match status" value="1"/>
</dbReference>
<evidence type="ECO:0000259" key="9">
    <source>
        <dbReference type="PROSITE" id="PS50011"/>
    </source>
</evidence>
<accession>A0ABP1G4C8</accession>
<evidence type="ECO:0000256" key="2">
    <source>
        <dbReference type="ARBA" id="ARBA00022741"/>
    </source>
</evidence>
<gene>
    <name evidence="10" type="primary">g8391</name>
    <name evidence="10" type="ORF">VP750_LOCUS7214</name>
</gene>
<dbReference type="InterPro" id="IPR000719">
    <property type="entry name" value="Prot_kinase_dom"/>
</dbReference>
<feature type="compositionally biased region" description="Low complexity" evidence="8">
    <location>
        <begin position="120"/>
        <end position="133"/>
    </location>
</feature>
<dbReference type="InterPro" id="IPR050339">
    <property type="entry name" value="CC_SR_Kinase"/>
</dbReference>
<dbReference type="SUPFAM" id="SSF56112">
    <property type="entry name" value="Protein kinase-like (PK-like)"/>
    <property type="match status" value="1"/>
</dbReference>
<keyword evidence="11" id="KW-1185">Reference proteome</keyword>
<organism evidence="10 11">
    <name type="scientific">Coccomyxa viridis</name>
    <dbReference type="NCBI Taxonomy" id="1274662"/>
    <lineage>
        <taxon>Eukaryota</taxon>
        <taxon>Viridiplantae</taxon>
        <taxon>Chlorophyta</taxon>
        <taxon>core chlorophytes</taxon>
        <taxon>Trebouxiophyceae</taxon>
        <taxon>Trebouxiophyceae incertae sedis</taxon>
        <taxon>Coccomyxaceae</taxon>
        <taxon>Coccomyxa</taxon>
    </lineage>
</organism>
<dbReference type="EMBL" id="CAXHTA020000012">
    <property type="protein sequence ID" value="CAL5225555.1"/>
    <property type="molecule type" value="Genomic_DNA"/>
</dbReference>
<evidence type="ECO:0000256" key="5">
    <source>
        <dbReference type="ARBA" id="ARBA00037982"/>
    </source>
</evidence>
<evidence type="ECO:0000313" key="11">
    <source>
        <dbReference type="Proteomes" id="UP001497392"/>
    </source>
</evidence>
<sequence>MLSQLDSRKTALPSRCRLQFSQGSQPSSSQFLNSAMNKCCLDSQSSQAAPMQEEPDVLTSQLQMPSQDFIPGSQDYVTPADQHGEGMSQKAHFRSPAQLSPTRIKRPRNVMGPADSMDLSQSQQGAAAAAEEPGQPRKLARARMPSPPCARNIFTDGPEEAPDEATRLTRRPPYVSRYRQEFREIASIGQGNFSKVFRVKSKFDGMEYALKRSFRAVLTELEAKRWQQEAMAMAASGSHPNIVRYYSSWTEQQAEGQYFYILMEKCDVSLGTKHLLDGQPFREDELLDILRQIAEALQHLHARGIMHMDVKPDNIYTANGGTYKLGDFGLATCRGTSGQAQLQEGDSRYIPQEILNDDFSALDKANVFMLGASLYELATGAQLPTGGTLYHELRQGKLMLMPSFTSGFQKMLKWLMAPAPGDRPTAQRILASSLLQKKSHQRDNSRENYGALPLQPIQLQK</sequence>
<reference evidence="10 11" key="1">
    <citation type="submission" date="2024-06" db="EMBL/GenBank/DDBJ databases">
        <authorList>
            <person name="Kraege A."/>
            <person name="Thomma B."/>
        </authorList>
    </citation>
    <scope>NUCLEOTIDE SEQUENCE [LARGE SCALE GENOMIC DNA]</scope>
</reference>
<feature type="binding site" evidence="6">
    <location>
        <position position="211"/>
    </location>
    <ligand>
        <name>ATP</name>
        <dbReference type="ChEBI" id="CHEBI:30616"/>
    </ligand>
</feature>
<keyword evidence="4 6" id="KW-0067">ATP-binding</keyword>
<dbReference type="PROSITE" id="PS00107">
    <property type="entry name" value="PROTEIN_KINASE_ATP"/>
    <property type="match status" value="1"/>
</dbReference>
<evidence type="ECO:0000256" key="4">
    <source>
        <dbReference type="ARBA" id="ARBA00022840"/>
    </source>
</evidence>
<feature type="domain" description="Protein kinase" evidence="9">
    <location>
        <begin position="182"/>
        <end position="435"/>
    </location>
</feature>
<dbReference type="Proteomes" id="UP001497392">
    <property type="component" value="Unassembled WGS sequence"/>
</dbReference>
<comment type="caution">
    <text evidence="10">The sequence shown here is derived from an EMBL/GenBank/DDBJ whole genome shotgun (WGS) entry which is preliminary data.</text>
</comment>
<dbReference type="InterPro" id="IPR008271">
    <property type="entry name" value="Ser/Thr_kinase_AS"/>
</dbReference>
<evidence type="ECO:0000256" key="8">
    <source>
        <dbReference type="SAM" id="MobiDB-lite"/>
    </source>
</evidence>
<dbReference type="Gene3D" id="1.10.510.10">
    <property type="entry name" value="Transferase(Phosphotransferase) domain 1"/>
    <property type="match status" value="1"/>
</dbReference>